<dbReference type="OrthoDB" id="153510at2"/>
<accession>L7LBE4</accession>
<evidence type="ECO:0000256" key="10">
    <source>
        <dbReference type="SAM" id="Phobius"/>
    </source>
</evidence>
<reference evidence="13 14" key="1">
    <citation type="submission" date="2012-12" db="EMBL/GenBank/DDBJ databases">
        <title>Whole genome shotgun sequence of Gordonia hirsuta NBRC 16056.</title>
        <authorList>
            <person name="Isaki-Nakamura S."/>
            <person name="Hosoyama A."/>
            <person name="Tsuchikane K."/>
            <person name="Katsumata H."/>
            <person name="Baba S."/>
            <person name="Yamazaki S."/>
            <person name="Fujita N."/>
        </authorList>
    </citation>
    <scope>NUCLEOTIDE SEQUENCE [LARGE SCALE GENOMIC DNA]</scope>
    <source>
        <strain evidence="13 14">NBRC 16056</strain>
    </source>
</reference>
<keyword evidence="7" id="KW-0804">Transcription</keyword>
<keyword evidence="3 10" id="KW-0812">Transmembrane</keyword>
<dbReference type="InterPro" id="IPR041916">
    <property type="entry name" value="Anti_sigma_zinc_sf"/>
</dbReference>
<dbReference type="RefSeq" id="WP_005941363.1">
    <property type="nucleotide sequence ID" value="NZ_ATVK01000015.1"/>
</dbReference>
<protein>
    <recommendedName>
        <fullName evidence="9">Regulator of SigK</fullName>
    </recommendedName>
    <alternativeName>
        <fullName evidence="8">Sigma-K anti-sigma factor RskA</fullName>
    </alternativeName>
</protein>
<dbReference type="eggNOG" id="COG5343">
    <property type="taxonomic scope" value="Bacteria"/>
</dbReference>
<sequence length="239" mass="24503">MIDDDEDLTAAAALFALDALDDVERARLLRTVAQAPPARREEFDAEVAEVREALAGLSRATAAEPPAALRGRLLAQIDDEPVASAPSRRRRPGWMLAAAAAAAVVVGVGGVAIGYAIGDRDAPGRQSSVEEIFAAPDVQTTSGEVAGGRATVTYSPSTGEGVLVMNQVPKPAPGTIYQMWLDGPGGPRLAGTMTDADIGSSTTAVIEGMRGATAVSFTVGDAATPEQRIGEPVATLPLT</sequence>
<evidence type="ECO:0000313" key="14">
    <source>
        <dbReference type="Proteomes" id="UP000053405"/>
    </source>
</evidence>
<dbReference type="Pfam" id="PF22618">
    <property type="entry name" value="RskA_N"/>
    <property type="match status" value="1"/>
</dbReference>
<dbReference type="GO" id="GO:0006417">
    <property type="term" value="P:regulation of translation"/>
    <property type="evidence" value="ECO:0007669"/>
    <property type="project" value="TreeGrafter"/>
</dbReference>
<keyword evidence="4 10" id="KW-1133">Transmembrane helix</keyword>
<evidence type="ECO:0000256" key="3">
    <source>
        <dbReference type="ARBA" id="ARBA00022692"/>
    </source>
</evidence>
<dbReference type="GO" id="GO:0016989">
    <property type="term" value="F:sigma factor antagonist activity"/>
    <property type="evidence" value="ECO:0007669"/>
    <property type="project" value="TreeGrafter"/>
</dbReference>
<organism evidence="13 14">
    <name type="scientific">Gordonia hirsuta DSM 44140 = NBRC 16056</name>
    <dbReference type="NCBI Taxonomy" id="1121927"/>
    <lineage>
        <taxon>Bacteria</taxon>
        <taxon>Bacillati</taxon>
        <taxon>Actinomycetota</taxon>
        <taxon>Actinomycetes</taxon>
        <taxon>Mycobacteriales</taxon>
        <taxon>Gordoniaceae</taxon>
        <taxon>Gordonia</taxon>
    </lineage>
</organism>
<evidence type="ECO:0000313" key="13">
    <source>
        <dbReference type="EMBL" id="GAC58041.1"/>
    </source>
</evidence>
<evidence type="ECO:0000256" key="2">
    <source>
        <dbReference type="ARBA" id="ARBA00022475"/>
    </source>
</evidence>
<keyword evidence="6 10" id="KW-0472">Membrane</keyword>
<dbReference type="Gene3D" id="1.10.10.1320">
    <property type="entry name" value="Anti-sigma factor, zinc-finger domain"/>
    <property type="match status" value="1"/>
</dbReference>
<gene>
    <name evidence="13" type="primary">rskA</name>
    <name evidence="13" type="ORF">GOHSU_29_00240</name>
</gene>
<evidence type="ECO:0000256" key="4">
    <source>
        <dbReference type="ARBA" id="ARBA00022989"/>
    </source>
</evidence>
<dbReference type="PANTHER" id="PTHR37461">
    <property type="entry name" value="ANTI-SIGMA-K FACTOR RSKA"/>
    <property type="match status" value="1"/>
</dbReference>
<dbReference type="GO" id="GO:0005886">
    <property type="term" value="C:plasma membrane"/>
    <property type="evidence" value="ECO:0007669"/>
    <property type="project" value="UniProtKB-SubCell"/>
</dbReference>
<feature type="transmembrane region" description="Helical" evidence="10">
    <location>
        <begin position="94"/>
        <end position="117"/>
    </location>
</feature>
<feature type="domain" description="Anti-sigma-K factor RskA N-terminal" evidence="12">
    <location>
        <begin position="9"/>
        <end position="55"/>
    </location>
</feature>
<dbReference type="EMBL" id="BANT01000029">
    <property type="protein sequence ID" value="GAC58041.1"/>
    <property type="molecule type" value="Genomic_DNA"/>
</dbReference>
<evidence type="ECO:0000256" key="7">
    <source>
        <dbReference type="ARBA" id="ARBA00023163"/>
    </source>
</evidence>
<keyword evidence="5" id="KW-0805">Transcription regulation</keyword>
<keyword evidence="14" id="KW-1185">Reference proteome</keyword>
<evidence type="ECO:0000256" key="8">
    <source>
        <dbReference type="ARBA" id="ARBA00029829"/>
    </source>
</evidence>
<evidence type="ECO:0000256" key="5">
    <source>
        <dbReference type="ARBA" id="ARBA00023015"/>
    </source>
</evidence>
<evidence type="ECO:0000256" key="1">
    <source>
        <dbReference type="ARBA" id="ARBA00004162"/>
    </source>
</evidence>
<dbReference type="STRING" id="1121927.GOHSU_29_00240"/>
<dbReference type="InterPro" id="IPR018764">
    <property type="entry name" value="RskA_C"/>
</dbReference>
<evidence type="ECO:0000259" key="11">
    <source>
        <dbReference type="Pfam" id="PF10099"/>
    </source>
</evidence>
<evidence type="ECO:0000256" key="6">
    <source>
        <dbReference type="ARBA" id="ARBA00023136"/>
    </source>
</evidence>
<dbReference type="PANTHER" id="PTHR37461:SF1">
    <property type="entry name" value="ANTI-SIGMA-K FACTOR RSKA"/>
    <property type="match status" value="1"/>
</dbReference>
<feature type="domain" description="Anti-sigma K factor RskA C-terminal" evidence="11">
    <location>
        <begin position="97"/>
        <end position="219"/>
    </location>
</feature>
<dbReference type="AlphaFoldDB" id="L7LBE4"/>
<dbReference type="InterPro" id="IPR053877">
    <property type="entry name" value="RskA_N"/>
</dbReference>
<dbReference type="Proteomes" id="UP000053405">
    <property type="component" value="Unassembled WGS sequence"/>
</dbReference>
<comment type="subcellular location">
    <subcellularLocation>
        <location evidence="1">Cell membrane</location>
        <topology evidence="1">Single-pass membrane protein</topology>
    </subcellularLocation>
</comment>
<evidence type="ECO:0000259" key="12">
    <source>
        <dbReference type="Pfam" id="PF22618"/>
    </source>
</evidence>
<name>L7LBE4_9ACTN</name>
<comment type="caution">
    <text evidence="13">The sequence shown here is derived from an EMBL/GenBank/DDBJ whole genome shotgun (WGS) entry which is preliminary data.</text>
</comment>
<proteinExistence type="predicted"/>
<evidence type="ECO:0000256" key="9">
    <source>
        <dbReference type="ARBA" id="ARBA00030803"/>
    </source>
</evidence>
<keyword evidence="2" id="KW-1003">Cell membrane</keyword>
<dbReference type="Pfam" id="PF10099">
    <property type="entry name" value="RskA_C"/>
    <property type="match status" value="1"/>
</dbReference>
<dbReference type="InterPro" id="IPR051474">
    <property type="entry name" value="Anti-sigma-K/W_factor"/>
</dbReference>